<dbReference type="EMBL" id="JAPUUL010002187">
    <property type="protein sequence ID" value="KAJ8125763.1"/>
    <property type="molecule type" value="Genomic_DNA"/>
</dbReference>
<dbReference type="Proteomes" id="UP001153332">
    <property type="component" value="Unassembled WGS sequence"/>
</dbReference>
<reference evidence="1" key="1">
    <citation type="submission" date="2022-12" db="EMBL/GenBank/DDBJ databases">
        <title>Genome Sequence of Lasiodiplodia mahajangana.</title>
        <authorList>
            <person name="Buettner E."/>
        </authorList>
    </citation>
    <scope>NUCLEOTIDE SEQUENCE</scope>
    <source>
        <strain evidence="1">VT137</strain>
    </source>
</reference>
<accession>A0ACC2JE07</accession>
<gene>
    <name evidence="1" type="ORF">O1611_g7875</name>
</gene>
<proteinExistence type="predicted"/>
<keyword evidence="2" id="KW-1185">Reference proteome</keyword>
<name>A0ACC2JE07_9PEZI</name>
<comment type="caution">
    <text evidence="1">The sequence shown here is derived from an EMBL/GenBank/DDBJ whole genome shotgun (WGS) entry which is preliminary data.</text>
</comment>
<organism evidence="1 2">
    <name type="scientific">Lasiodiplodia mahajangana</name>
    <dbReference type="NCBI Taxonomy" id="1108764"/>
    <lineage>
        <taxon>Eukaryota</taxon>
        <taxon>Fungi</taxon>
        <taxon>Dikarya</taxon>
        <taxon>Ascomycota</taxon>
        <taxon>Pezizomycotina</taxon>
        <taxon>Dothideomycetes</taxon>
        <taxon>Dothideomycetes incertae sedis</taxon>
        <taxon>Botryosphaeriales</taxon>
        <taxon>Botryosphaeriaceae</taxon>
        <taxon>Lasiodiplodia</taxon>
    </lineage>
</organism>
<evidence type="ECO:0000313" key="2">
    <source>
        <dbReference type="Proteomes" id="UP001153332"/>
    </source>
</evidence>
<protein>
    <submittedName>
        <fullName evidence="1">Uncharacterized protein</fullName>
    </submittedName>
</protein>
<evidence type="ECO:0000313" key="1">
    <source>
        <dbReference type="EMBL" id="KAJ8125763.1"/>
    </source>
</evidence>
<sequence>MRVMLAQIHFASWYRNPMRLEFADDIKPMFEELESRGELGLEVPVGWVSKRQAMDGYLNRAFGNAYDFNQAP</sequence>